<dbReference type="RefSeq" id="XP_028515736.1">
    <property type="nucleotide sequence ID" value="XM_028659935.1"/>
</dbReference>
<evidence type="ECO:0000313" key="12">
    <source>
        <dbReference type="EnsemblMetazoa" id="XP_028515735.1"/>
    </source>
</evidence>
<keyword evidence="3 10" id="KW-1133">Transmembrane helix</keyword>
<dbReference type="PRINTS" id="PR00237">
    <property type="entry name" value="GPCRRHODOPSN"/>
</dbReference>
<dbReference type="AlphaFoldDB" id="A0A913YK03"/>
<dbReference type="PANTHER" id="PTHR45695">
    <property type="entry name" value="LEUCOKININ RECEPTOR-RELATED"/>
    <property type="match status" value="1"/>
</dbReference>
<keyword evidence="6 8" id="KW-0675">Receptor</keyword>
<dbReference type="OMA" id="WVCHEIA"/>
<dbReference type="EnsemblMetazoa" id="XM_021047861.2">
    <property type="protein sequence ID" value="XP_020903520.1"/>
    <property type="gene ID" value="LOC110241938"/>
</dbReference>
<keyword evidence="5 10" id="KW-0472">Membrane</keyword>
<feature type="transmembrane region" description="Helical" evidence="10">
    <location>
        <begin position="243"/>
        <end position="264"/>
    </location>
</feature>
<dbReference type="RefSeq" id="XP_028515735.1">
    <property type="nucleotide sequence ID" value="XM_028659934.1"/>
</dbReference>
<organism evidence="12 13">
    <name type="scientific">Exaiptasia diaphana</name>
    <name type="common">Tropical sea anemone</name>
    <name type="synonym">Aiptasia pulchella</name>
    <dbReference type="NCBI Taxonomy" id="2652724"/>
    <lineage>
        <taxon>Eukaryota</taxon>
        <taxon>Metazoa</taxon>
        <taxon>Cnidaria</taxon>
        <taxon>Anthozoa</taxon>
        <taxon>Hexacorallia</taxon>
        <taxon>Actiniaria</taxon>
        <taxon>Aiptasiidae</taxon>
        <taxon>Exaiptasia</taxon>
    </lineage>
</organism>
<dbReference type="EnsemblMetazoa" id="XM_021047863.2">
    <property type="protein sequence ID" value="XP_020903522.1"/>
    <property type="gene ID" value="LOC110241938"/>
</dbReference>
<feature type="compositionally biased region" description="Basic and acidic residues" evidence="9">
    <location>
        <begin position="344"/>
        <end position="354"/>
    </location>
</feature>
<evidence type="ECO:0000256" key="8">
    <source>
        <dbReference type="RuleBase" id="RU000688"/>
    </source>
</evidence>
<reference evidence="12" key="1">
    <citation type="submission" date="2022-11" db="UniProtKB">
        <authorList>
            <consortium name="EnsemblMetazoa"/>
        </authorList>
    </citation>
    <scope>IDENTIFICATION</scope>
</reference>
<feature type="region of interest" description="Disordered" evidence="9">
    <location>
        <begin position="329"/>
        <end position="354"/>
    </location>
</feature>
<dbReference type="RefSeq" id="XP_020903520.1">
    <property type="nucleotide sequence ID" value="XM_021047861.2"/>
</dbReference>
<dbReference type="PROSITE" id="PS00237">
    <property type="entry name" value="G_PROTEIN_RECEP_F1_1"/>
    <property type="match status" value="1"/>
</dbReference>
<dbReference type="KEGG" id="epa:110241938"/>
<dbReference type="EnsemblMetazoa" id="XM_028659935.1">
    <property type="protein sequence ID" value="XP_028515736.1"/>
    <property type="gene ID" value="LOC110241938"/>
</dbReference>
<protein>
    <recommendedName>
        <fullName evidence="11">G-protein coupled receptors family 1 profile domain-containing protein</fullName>
    </recommendedName>
</protein>
<evidence type="ECO:0000256" key="10">
    <source>
        <dbReference type="SAM" id="Phobius"/>
    </source>
</evidence>
<dbReference type="Pfam" id="PF00001">
    <property type="entry name" value="7tm_1"/>
    <property type="match status" value="1"/>
</dbReference>
<evidence type="ECO:0000259" key="11">
    <source>
        <dbReference type="PROSITE" id="PS50262"/>
    </source>
</evidence>
<evidence type="ECO:0000256" key="3">
    <source>
        <dbReference type="ARBA" id="ARBA00022989"/>
    </source>
</evidence>
<feature type="transmembrane region" description="Helical" evidence="10">
    <location>
        <begin position="149"/>
        <end position="171"/>
    </location>
</feature>
<evidence type="ECO:0000256" key="5">
    <source>
        <dbReference type="ARBA" id="ARBA00023136"/>
    </source>
</evidence>
<dbReference type="CDD" id="cd00637">
    <property type="entry name" value="7tm_classA_rhodopsin-like"/>
    <property type="match status" value="1"/>
</dbReference>
<dbReference type="GO" id="GO:0004930">
    <property type="term" value="F:G protein-coupled receptor activity"/>
    <property type="evidence" value="ECO:0007669"/>
    <property type="project" value="UniProtKB-KW"/>
</dbReference>
<dbReference type="Gene3D" id="1.20.1070.10">
    <property type="entry name" value="Rhodopsin 7-helix transmembrane proteins"/>
    <property type="match status" value="1"/>
</dbReference>
<keyword evidence="13" id="KW-1185">Reference proteome</keyword>
<evidence type="ECO:0000256" key="7">
    <source>
        <dbReference type="ARBA" id="ARBA00023224"/>
    </source>
</evidence>
<dbReference type="InterPro" id="IPR000276">
    <property type="entry name" value="GPCR_Rhodpsn"/>
</dbReference>
<dbReference type="Proteomes" id="UP000887567">
    <property type="component" value="Unplaced"/>
</dbReference>
<evidence type="ECO:0000256" key="1">
    <source>
        <dbReference type="ARBA" id="ARBA00004141"/>
    </source>
</evidence>
<evidence type="ECO:0000313" key="13">
    <source>
        <dbReference type="Proteomes" id="UP000887567"/>
    </source>
</evidence>
<keyword evidence="4 8" id="KW-0297">G-protein coupled receptor</keyword>
<dbReference type="EnsemblMetazoa" id="XM_028659934.1">
    <property type="protein sequence ID" value="XP_028515735.1"/>
    <property type="gene ID" value="LOC110241938"/>
</dbReference>
<comment type="similarity">
    <text evidence="8">Belongs to the G-protein coupled receptor 1 family.</text>
</comment>
<dbReference type="PROSITE" id="PS50262">
    <property type="entry name" value="G_PROTEIN_RECEP_F1_2"/>
    <property type="match status" value="1"/>
</dbReference>
<evidence type="ECO:0000256" key="6">
    <source>
        <dbReference type="ARBA" id="ARBA00023170"/>
    </source>
</evidence>
<feature type="transmembrane region" description="Helical" evidence="10">
    <location>
        <begin position="29"/>
        <end position="53"/>
    </location>
</feature>
<proteinExistence type="inferred from homology"/>
<keyword evidence="7 8" id="KW-0807">Transducer</keyword>
<keyword evidence="2 8" id="KW-0812">Transmembrane</keyword>
<dbReference type="InterPro" id="IPR017452">
    <property type="entry name" value="GPCR_Rhodpsn_7TM"/>
</dbReference>
<name>A0A913YK03_EXADI</name>
<evidence type="ECO:0000256" key="9">
    <source>
        <dbReference type="SAM" id="MobiDB-lite"/>
    </source>
</evidence>
<evidence type="ECO:0000256" key="4">
    <source>
        <dbReference type="ARBA" id="ARBA00023040"/>
    </source>
</evidence>
<sequence>MENTTLYHNSSAFLRFCSMDSLGQRIAKLVALGILLVLSLAGNSLVCVIVYRHSSMRTTINYLLVNMSLSDFTTPILVLTKKIVEISTNSLEWNVGGILGSFLCKTVYYISDISPIVSVLSLLMISYDRFAAIVFPLKAARYPSKYRKYFIGLTWILACILCSPYFYFLNIKSVDGKQYCMMLWDNNTRRAYTVPLTVVFIIIPFLLLVAMYSCILYKVKTHPKNLSQTERGKRRSQVSKRNTTILSFTVVFTFAVCWGPYFAILMLSNFQWNWKHDYCSHENFIFTVQFLAYSNATINPLLYFLFLRNFRNGLHSLCKTSCAELEKGPKENRGRKRSSMTLLSKDKTSRNTYV</sequence>
<feature type="domain" description="G-protein coupled receptors family 1 profile" evidence="11">
    <location>
        <begin position="42"/>
        <end position="303"/>
    </location>
</feature>
<evidence type="ECO:0000256" key="2">
    <source>
        <dbReference type="ARBA" id="ARBA00022692"/>
    </source>
</evidence>
<feature type="transmembrane region" description="Helical" evidence="10">
    <location>
        <begin position="191"/>
        <end position="217"/>
    </location>
</feature>
<dbReference type="PANTHER" id="PTHR45695:SF9">
    <property type="entry name" value="LEUCOKININ RECEPTOR"/>
    <property type="match status" value="1"/>
</dbReference>
<feature type="transmembrane region" description="Helical" evidence="10">
    <location>
        <begin position="284"/>
        <end position="306"/>
    </location>
</feature>
<dbReference type="OrthoDB" id="5968607at2759"/>
<dbReference type="GO" id="GO:0005886">
    <property type="term" value="C:plasma membrane"/>
    <property type="evidence" value="ECO:0007669"/>
    <property type="project" value="TreeGrafter"/>
</dbReference>
<comment type="subcellular location">
    <subcellularLocation>
        <location evidence="1">Membrane</location>
        <topology evidence="1">Multi-pass membrane protein</topology>
    </subcellularLocation>
</comment>
<dbReference type="RefSeq" id="XP_020903522.1">
    <property type="nucleotide sequence ID" value="XM_021047863.2"/>
</dbReference>
<accession>A0A913YK03</accession>
<dbReference type="GeneID" id="110241938"/>
<dbReference type="SUPFAM" id="SSF81321">
    <property type="entry name" value="Family A G protein-coupled receptor-like"/>
    <property type="match status" value="1"/>
</dbReference>